<keyword evidence="3" id="KW-0863">Zinc-finger</keyword>
<reference evidence="9 10" key="1">
    <citation type="submission" date="2019-05" db="EMBL/GenBank/DDBJ databases">
        <title>Mikania micrantha, genome provides insights into the molecular mechanism of rapid growth.</title>
        <authorList>
            <person name="Liu B."/>
        </authorList>
    </citation>
    <scope>NUCLEOTIDE SEQUENCE [LARGE SCALE GENOMIC DNA]</scope>
    <source>
        <strain evidence="9">NLD-2019</strain>
        <tissue evidence="9">Leaf</tissue>
    </source>
</reference>
<evidence type="ECO:0000256" key="5">
    <source>
        <dbReference type="ARBA" id="ARBA00023125"/>
    </source>
</evidence>
<dbReference type="EMBL" id="SZYD01000001">
    <property type="protein sequence ID" value="KAD7479756.1"/>
    <property type="molecule type" value="Genomic_DNA"/>
</dbReference>
<dbReference type="InterPro" id="IPR013955">
    <property type="entry name" value="Rep_factor-A_C"/>
</dbReference>
<feature type="region of interest" description="Disordered" evidence="6">
    <location>
        <begin position="508"/>
        <end position="531"/>
    </location>
</feature>
<comment type="similarity">
    <text evidence="1">Belongs to the replication factor A protein 1 family.</text>
</comment>
<sequence>MDFNNITMLNDVDVKSYHNIIRVRIISWWKLPSKNNADETYSIEMIVVDEQGTRMHASCLSKYFSLFEKYFTHGSCLIIKSPTFGPNTATFKYVDNRHKIGFYYNTKITQSDDLFGSFYGFSFTGFKSILDKTAREDVSIDVIGSVVRCFDRVKKAGDNNYYRRSMELEDLENHCICVTLWDEYEKQFSDYLSKHPDVTTIVIVLQFGRLKWFGGKPYVSNAFNNVTRLFINDDINEINSFKQSLLERPEKETSSSSRRTTSSLIYSLRDEFLVNNDFCKVAELLEIMEVKSVIIVATIIHVDPHIEWYYDACTKCNKKVNKEVIRTMEDEGSADFEEKKVLTCKTPKCAGEAISATQRFKLPIQVQDPTGITSFTIFDGEARRIFKKTAKEILEKYLEVCYNKSLPDEFDDLVDKKYGFKIDITNYNVINKCQFFTISKMTNDSSIIGELEKNFNLEEDDSWTADNVTPIFKLNEIESISKADKVKLKCSLDEIYDVDEPLSYSSTKARQSLSSSGKEDNFKLLTPKLEK</sequence>
<feature type="compositionally biased region" description="Basic and acidic residues" evidence="6">
    <location>
        <begin position="517"/>
        <end position="531"/>
    </location>
</feature>
<evidence type="ECO:0000256" key="2">
    <source>
        <dbReference type="ARBA" id="ARBA00022723"/>
    </source>
</evidence>
<keyword evidence="5" id="KW-0238">DNA-binding</keyword>
<evidence type="ECO:0000256" key="1">
    <source>
        <dbReference type="ARBA" id="ARBA00005690"/>
    </source>
</evidence>
<gene>
    <name evidence="9" type="ORF">E3N88_02892</name>
</gene>
<evidence type="ECO:0000256" key="3">
    <source>
        <dbReference type="ARBA" id="ARBA00022771"/>
    </source>
</evidence>
<evidence type="ECO:0000256" key="4">
    <source>
        <dbReference type="ARBA" id="ARBA00022833"/>
    </source>
</evidence>
<feature type="domain" description="Replication factor A C-terminal" evidence="8">
    <location>
        <begin position="295"/>
        <end position="425"/>
    </location>
</feature>
<dbReference type="InterPro" id="IPR003871">
    <property type="entry name" value="RFA1B/D_OB_1st"/>
</dbReference>
<dbReference type="AlphaFoldDB" id="A0A5N6Q6V7"/>
<evidence type="ECO:0000259" key="8">
    <source>
        <dbReference type="Pfam" id="PF08646"/>
    </source>
</evidence>
<dbReference type="CDD" id="cd04476">
    <property type="entry name" value="RPA1_DBD_C"/>
    <property type="match status" value="1"/>
</dbReference>
<dbReference type="InterPro" id="IPR047192">
    <property type="entry name" value="Euk_RPA1_DBD_C"/>
</dbReference>
<dbReference type="Proteomes" id="UP000326396">
    <property type="component" value="Linkage Group LG1"/>
</dbReference>
<accession>A0A5N6Q6V7</accession>
<name>A0A5N6Q6V7_9ASTR</name>
<keyword evidence="10" id="KW-1185">Reference proteome</keyword>
<dbReference type="CDD" id="cd04481">
    <property type="entry name" value="RPA1_DBD_B_like"/>
    <property type="match status" value="1"/>
</dbReference>
<evidence type="ECO:0000256" key="6">
    <source>
        <dbReference type="SAM" id="MobiDB-lite"/>
    </source>
</evidence>
<dbReference type="Pfam" id="PF02721">
    <property type="entry name" value="DUF223"/>
    <property type="match status" value="1"/>
</dbReference>
<dbReference type="Pfam" id="PF08646">
    <property type="entry name" value="Rep_fac-A_C"/>
    <property type="match status" value="1"/>
</dbReference>
<feature type="domain" description="Replication protein A 70 kDa DNA-binding subunit B/D first OB fold" evidence="7">
    <location>
        <begin position="8"/>
        <end position="110"/>
    </location>
</feature>
<keyword evidence="4" id="KW-0862">Zinc</keyword>
<dbReference type="InterPro" id="IPR012340">
    <property type="entry name" value="NA-bd_OB-fold"/>
</dbReference>
<dbReference type="SUPFAM" id="SSF50249">
    <property type="entry name" value="Nucleic acid-binding proteins"/>
    <property type="match status" value="3"/>
</dbReference>
<dbReference type="PANTHER" id="PTHR47165:SF4">
    <property type="entry name" value="OS03G0429900 PROTEIN"/>
    <property type="match status" value="1"/>
</dbReference>
<dbReference type="PANTHER" id="PTHR47165">
    <property type="entry name" value="OS03G0429900 PROTEIN"/>
    <property type="match status" value="1"/>
</dbReference>
<protein>
    <recommendedName>
        <fullName evidence="11">Replication factor A C-terminal domain-containing protein</fullName>
    </recommendedName>
</protein>
<evidence type="ECO:0000259" key="7">
    <source>
        <dbReference type="Pfam" id="PF02721"/>
    </source>
</evidence>
<dbReference type="CDD" id="cd04480">
    <property type="entry name" value="RPA1_DBD_A_like"/>
    <property type="match status" value="1"/>
</dbReference>
<evidence type="ECO:0000313" key="9">
    <source>
        <dbReference type="EMBL" id="KAD7479756.1"/>
    </source>
</evidence>
<evidence type="ECO:0000313" key="10">
    <source>
        <dbReference type="Proteomes" id="UP000326396"/>
    </source>
</evidence>
<organism evidence="9 10">
    <name type="scientific">Mikania micrantha</name>
    <name type="common">bitter vine</name>
    <dbReference type="NCBI Taxonomy" id="192012"/>
    <lineage>
        <taxon>Eukaryota</taxon>
        <taxon>Viridiplantae</taxon>
        <taxon>Streptophyta</taxon>
        <taxon>Embryophyta</taxon>
        <taxon>Tracheophyta</taxon>
        <taxon>Spermatophyta</taxon>
        <taxon>Magnoliopsida</taxon>
        <taxon>eudicotyledons</taxon>
        <taxon>Gunneridae</taxon>
        <taxon>Pentapetalae</taxon>
        <taxon>asterids</taxon>
        <taxon>campanulids</taxon>
        <taxon>Asterales</taxon>
        <taxon>Asteraceae</taxon>
        <taxon>Asteroideae</taxon>
        <taxon>Heliantheae alliance</taxon>
        <taxon>Eupatorieae</taxon>
        <taxon>Mikania</taxon>
    </lineage>
</organism>
<dbReference type="GO" id="GO:0008270">
    <property type="term" value="F:zinc ion binding"/>
    <property type="evidence" value="ECO:0007669"/>
    <property type="project" value="UniProtKB-KW"/>
</dbReference>
<proteinExistence type="inferred from homology"/>
<dbReference type="OrthoDB" id="1931061at2759"/>
<dbReference type="GO" id="GO:0003677">
    <property type="term" value="F:DNA binding"/>
    <property type="evidence" value="ECO:0007669"/>
    <property type="project" value="UniProtKB-KW"/>
</dbReference>
<dbReference type="Gene3D" id="2.40.50.140">
    <property type="entry name" value="Nucleic acid-binding proteins"/>
    <property type="match status" value="3"/>
</dbReference>
<keyword evidence="2" id="KW-0479">Metal-binding</keyword>
<comment type="caution">
    <text evidence="9">The sequence shown here is derived from an EMBL/GenBank/DDBJ whole genome shotgun (WGS) entry which is preliminary data.</text>
</comment>
<evidence type="ECO:0008006" key="11">
    <source>
        <dbReference type="Google" id="ProtNLM"/>
    </source>
</evidence>